<name>A0A4R9JRB2_9LEPT</name>
<dbReference type="OrthoDB" id="328192at2"/>
<protein>
    <submittedName>
        <fullName evidence="1">Uncharacterized protein</fullName>
    </submittedName>
</protein>
<dbReference type="EMBL" id="RQGG01000019">
    <property type="protein sequence ID" value="TGL54074.1"/>
    <property type="molecule type" value="Genomic_DNA"/>
</dbReference>
<reference evidence="1" key="1">
    <citation type="journal article" date="2019" name="PLoS Negl. Trop. Dis.">
        <title>Revisiting the worldwide diversity of Leptospira species in the environment.</title>
        <authorList>
            <person name="Vincent A.T."/>
            <person name="Schiettekatte O."/>
            <person name="Bourhy P."/>
            <person name="Veyrier F.J."/>
            <person name="Picardeau M."/>
        </authorList>
    </citation>
    <scope>NUCLEOTIDE SEQUENCE [LARGE SCALE GENOMIC DNA]</scope>
    <source>
        <strain evidence="1">201702454</strain>
    </source>
</reference>
<evidence type="ECO:0000313" key="1">
    <source>
        <dbReference type="EMBL" id="TGL54074.1"/>
    </source>
</evidence>
<comment type="caution">
    <text evidence="1">The sequence shown here is derived from an EMBL/GenBank/DDBJ whole genome shotgun (WGS) entry which is preliminary data.</text>
</comment>
<evidence type="ECO:0000313" key="2">
    <source>
        <dbReference type="Proteomes" id="UP000297609"/>
    </source>
</evidence>
<dbReference type="Proteomes" id="UP000297609">
    <property type="component" value="Unassembled WGS sequence"/>
</dbReference>
<sequence>MRKFPIFLILLLVILQCSQDEDKGLIPGLKITGNVLTDALLFAALTNSPCHFITNENANQVLLLGEGSFSVCSTVQVNGSMRVQSSGTYEVTASVGKQTLSSSNCSSTRFDFHIAVKDDTTEAFSSKTSLSQNLVLEEGKTYSLVPSGLVDPSLYQCQGRAVSSSVSAYRLNFRKL</sequence>
<accession>A0A4R9JRB2</accession>
<dbReference type="RefSeq" id="WP_135618979.1">
    <property type="nucleotide sequence ID" value="NZ_RQGG01000019.1"/>
</dbReference>
<gene>
    <name evidence="1" type="ORF">EHQ59_07725</name>
</gene>
<dbReference type="AlphaFoldDB" id="A0A4R9JRB2"/>
<proteinExistence type="predicted"/>
<organism evidence="1 2">
    <name type="scientific">Leptospira kemamanensis</name>
    <dbReference type="NCBI Taxonomy" id="2484942"/>
    <lineage>
        <taxon>Bacteria</taxon>
        <taxon>Pseudomonadati</taxon>
        <taxon>Spirochaetota</taxon>
        <taxon>Spirochaetia</taxon>
        <taxon>Leptospirales</taxon>
        <taxon>Leptospiraceae</taxon>
        <taxon>Leptospira</taxon>
    </lineage>
</organism>
<keyword evidence="2" id="KW-1185">Reference proteome</keyword>